<gene>
    <name evidence="2" type="ORF">NBRC116598_20550</name>
</gene>
<dbReference type="Pfam" id="PF09836">
    <property type="entry name" value="DUF2063"/>
    <property type="match status" value="1"/>
</dbReference>
<dbReference type="InterPro" id="IPR018640">
    <property type="entry name" value="DUF2063"/>
</dbReference>
<evidence type="ECO:0000313" key="3">
    <source>
        <dbReference type="Proteomes" id="UP001441944"/>
    </source>
</evidence>
<organism evidence="2 3">
    <name type="scientific">Pseudophaeobacter arcticus</name>
    <dbReference type="NCBI Taxonomy" id="385492"/>
    <lineage>
        <taxon>Bacteria</taxon>
        <taxon>Pseudomonadati</taxon>
        <taxon>Pseudomonadota</taxon>
        <taxon>Alphaproteobacteria</taxon>
        <taxon>Rhodobacterales</taxon>
        <taxon>Paracoccaceae</taxon>
        <taxon>Pseudophaeobacter</taxon>
    </lineage>
</organism>
<keyword evidence="2" id="KW-0238">DNA-binding</keyword>
<dbReference type="EMBL" id="BAABWU010000007">
    <property type="protein sequence ID" value="GAA6196611.1"/>
    <property type="molecule type" value="Genomic_DNA"/>
</dbReference>
<dbReference type="GO" id="GO:0003677">
    <property type="term" value="F:DNA binding"/>
    <property type="evidence" value="ECO:0007669"/>
    <property type="project" value="UniProtKB-KW"/>
</dbReference>
<dbReference type="Gene3D" id="1.10.150.690">
    <property type="entry name" value="DUF2063"/>
    <property type="match status" value="1"/>
</dbReference>
<keyword evidence="3" id="KW-1185">Reference proteome</keyword>
<dbReference type="Proteomes" id="UP001441944">
    <property type="component" value="Unassembled WGS sequence"/>
</dbReference>
<dbReference type="InterPro" id="IPR044922">
    <property type="entry name" value="DUF2063_N_sf"/>
</dbReference>
<accession>A0ABQ0AL71</accession>
<sequence>MSRTTKPQGPAVDQAQFITALMDAAVPVPAGLVDQAAEAAGRRFSVYRNNVAVSLTEAMHSAFPVIAKLLGRKNMDGLSGLYLRAHPPSSPLMMFYGAEFPAFLEGMQQLDHLGYLGDVARLELALRHAYHAADATAIDPLQLAGLSEQSLLQARLCLAPALHLLRSPWPIHSIWRFNTEEEAPKPQAGAEAVVITRPEFDPLPQVVSAADATWIEALMRGASIGEALGQAQDLDTDFDLSSPLTLLLQGGAITRLEESKG</sequence>
<protein>
    <submittedName>
        <fullName evidence="2">DNA-binding domain-containing protein</fullName>
    </submittedName>
</protein>
<name>A0ABQ0AL71_9RHOB</name>
<feature type="domain" description="Putative DNA-binding" evidence="1">
    <location>
        <begin position="14"/>
        <end position="104"/>
    </location>
</feature>
<evidence type="ECO:0000313" key="2">
    <source>
        <dbReference type="EMBL" id="GAA6196611.1"/>
    </source>
</evidence>
<comment type="caution">
    <text evidence="2">The sequence shown here is derived from an EMBL/GenBank/DDBJ whole genome shotgun (WGS) entry which is preliminary data.</text>
</comment>
<evidence type="ECO:0000259" key="1">
    <source>
        <dbReference type="Pfam" id="PF09836"/>
    </source>
</evidence>
<reference evidence="2 3" key="1">
    <citation type="submission" date="2024-04" db="EMBL/GenBank/DDBJ databases">
        <title>Draft genome sequence of Pseudophaeobacter arcticus NBRC 116598.</title>
        <authorList>
            <person name="Miyakawa T."/>
            <person name="Kusuya Y."/>
            <person name="Miura T."/>
        </authorList>
    </citation>
    <scope>NUCLEOTIDE SEQUENCE [LARGE SCALE GENOMIC DNA]</scope>
    <source>
        <strain evidence="2 3">SU-CL00105</strain>
    </source>
</reference>
<proteinExistence type="predicted"/>
<dbReference type="RefSeq" id="WP_353399645.1">
    <property type="nucleotide sequence ID" value="NZ_BAABWU010000007.1"/>
</dbReference>